<dbReference type="InterPro" id="IPR050210">
    <property type="entry name" value="tRNA_Adenine-N(6)_MTase"/>
</dbReference>
<comment type="caution">
    <text evidence="4">The sequence shown here is derived from an EMBL/GenBank/DDBJ whole genome shotgun (WGS) entry which is preliminary data.</text>
</comment>
<proteinExistence type="predicted"/>
<evidence type="ECO:0000256" key="2">
    <source>
        <dbReference type="ARBA" id="ARBA00022691"/>
    </source>
</evidence>
<dbReference type="PROSITE" id="PS00092">
    <property type="entry name" value="N6_MTASE"/>
    <property type="match status" value="1"/>
</dbReference>
<dbReference type="SUPFAM" id="SSF53335">
    <property type="entry name" value="S-adenosyl-L-methionine-dependent methyltransferases"/>
    <property type="match status" value="1"/>
</dbReference>
<accession>A0A7C5T1L6</accession>
<dbReference type="InterPro" id="IPR002052">
    <property type="entry name" value="DNA_methylase_N6_adenine_CS"/>
</dbReference>
<dbReference type="GO" id="GO:0008757">
    <property type="term" value="F:S-adenosylmethionine-dependent methyltransferase activity"/>
    <property type="evidence" value="ECO:0007669"/>
    <property type="project" value="UniProtKB-ARBA"/>
</dbReference>
<protein>
    <submittedName>
        <fullName evidence="4">Methyltransferase domain-containing protein</fullName>
    </submittedName>
</protein>
<sequence length="236" mass="27208">MEGFKEFEFFRGKVRFIQPKQHRLSVIEILFLSTLKGIKKSHVVADLGAGFGALSIPIALKFHCKVLAIERDPTMLLLLRKNVENNHLQHRVEILEADVKEIDKKLKPQSVNCVVLNPPFYPKQSATENNPYHTETYGKLEDFLRASAYILKDGGFINLLIPSFRLLEACNIMESLNIKPAYLKFFHSFIDKHAKLVRIAGIKNLNPKLVVESPLIINHKETKYTQEVWEILERFL</sequence>
<gene>
    <name evidence="4" type="ORF">ENN04_06995</name>
</gene>
<dbReference type="Gene3D" id="3.40.50.150">
    <property type="entry name" value="Vaccinia Virus protein VP39"/>
    <property type="match status" value="1"/>
</dbReference>
<organism evidence="4">
    <name type="scientific">Thermocrinis ruber</name>
    <dbReference type="NCBI Taxonomy" id="75906"/>
    <lineage>
        <taxon>Bacteria</taxon>
        <taxon>Pseudomonadati</taxon>
        <taxon>Aquificota</taxon>
        <taxon>Aquificia</taxon>
        <taxon>Aquificales</taxon>
        <taxon>Aquificaceae</taxon>
        <taxon>Thermocrinis</taxon>
    </lineage>
</organism>
<dbReference type="AlphaFoldDB" id="A0A7C5T1L6"/>
<name>A0A7C5T1L6_9AQUI</name>
<feature type="domain" description="Methyltransferase small" evidence="3">
    <location>
        <begin position="30"/>
        <end position="160"/>
    </location>
</feature>
<dbReference type="InterPro" id="IPR007848">
    <property type="entry name" value="Small_mtfrase_dom"/>
</dbReference>
<dbReference type="CDD" id="cd02440">
    <property type="entry name" value="AdoMet_MTases"/>
    <property type="match status" value="1"/>
</dbReference>
<dbReference type="PANTHER" id="PTHR47739:SF1">
    <property type="entry name" value="TRNA1(VAL) (ADENINE(37)-N6)-METHYLTRANSFERASE"/>
    <property type="match status" value="1"/>
</dbReference>
<dbReference type="EMBL" id="DSAC01000087">
    <property type="protein sequence ID" value="HHO74359.1"/>
    <property type="molecule type" value="Genomic_DNA"/>
</dbReference>
<evidence type="ECO:0000256" key="1">
    <source>
        <dbReference type="ARBA" id="ARBA00022603"/>
    </source>
</evidence>
<dbReference type="GO" id="GO:0008170">
    <property type="term" value="F:N-methyltransferase activity"/>
    <property type="evidence" value="ECO:0007669"/>
    <property type="project" value="UniProtKB-ARBA"/>
</dbReference>
<evidence type="ECO:0000313" key="4">
    <source>
        <dbReference type="EMBL" id="HHO74359.1"/>
    </source>
</evidence>
<dbReference type="GO" id="GO:0003676">
    <property type="term" value="F:nucleic acid binding"/>
    <property type="evidence" value="ECO:0007669"/>
    <property type="project" value="InterPro"/>
</dbReference>
<keyword evidence="1 4" id="KW-0489">Methyltransferase</keyword>
<dbReference type="GO" id="GO:0032259">
    <property type="term" value="P:methylation"/>
    <property type="evidence" value="ECO:0007669"/>
    <property type="project" value="UniProtKB-KW"/>
</dbReference>
<dbReference type="Pfam" id="PF05175">
    <property type="entry name" value="MTS"/>
    <property type="match status" value="1"/>
</dbReference>
<dbReference type="InterPro" id="IPR029063">
    <property type="entry name" value="SAM-dependent_MTases_sf"/>
</dbReference>
<keyword evidence="4" id="KW-0808">Transferase</keyword>
<evidence type="ECO:0000259" key="3">
    <source>
        <dbReference type="Pfam" id="PF05175"/>
    </source>
</evidence>
<keyword evidence="2" id="KW-0949">S-adenosyl-L-methionine</keyword>
<dbReference type="PANTHER" id="PTHR47739">
    <property type="entry name" value="TRNA1(VAL) (ADENINE(37)-N6)-METHYLTRANSFERASE"/>
    <property type="match status" value="1"/>
</dbReference>
<reference evidence="4" key="1">
    <citation type="journal article" date="2020" name="mSystems">
        <title>Genome- and Community-Level Interaction Insights into Carbon Utilization and Element Cycling Functions of Hydrothermarchaeota in Hydrothermal Sediment.</title>
        <authorList>
            <person name="Zhou Z."/>
            <person name="Liu Y."/>
            <person name="Xu W."/>
            <person name="Pan J."/>
            <person name="Luo Z.H."/>
            <person name="Li M."/>
        </authorList>
    </citation>
    <scope>NUCLEOTIDE SEQUENCE [LARGE SCALE GENOMIC DNA]</scope>
    <source>
        <strain evidence="4">SpSt-114</strain>
    </source>
</reference>